<sequence length="137" mass="15606">MKKISMIFILLLMIKLPPTAYAATINETDTELSESLKYALILSLSQPISEAIEAIYKNDKSAPKGLTWAAYQTEILKIKQANGIGGIYEITLKVYPYYRAHITYGEDIVVIRTDGKIIDYKHVKTYPKIDFNKKRSE</sequence>
<protein>
    <recommendedName>
        <fullName evidence="4">DUF3888 domain-containing protein</fullName>
    </recommendedName>
</protein>
<accession>A0ABU0D311</accession>
<evidence type="ECO:0000256" key="1">
    <source>
        <dbReference type="SAM" id="SignalP"/>
    </source>
</evidence>
<gene>
    <name evidence="2" type="ORF">J2S14_001604</name>
</gene>
<dbReference type="RefSeq" id="WP_244680676.1">
    <property type="nucleotide sequence ID" value="NZ_JALIRM010000002.1"/>
</dbReference>
<name>A0ABU0D311_9BACI</name>
<keyword evidence="1" id="KW-0732">Signal</keyword>
<feature type="signal peptide" evidence="1">
    <location>
        <begin position="1"/>
        <end position="22"/>
    </location>
</feature>
<evidence type="ECO:0008006" key="4">
    <source>
        <dbReference type="Google" id="ProtNLM"/>
    </source>
</evidence>
<organism evidence="2 3">
    <name type="scientific">Lederbergia wuyishanensis</name>
    <dbReference type="NCBI Taxonomy" id="1347903"/>
    <lineage>
        <taxon>Bacteria</taxon>
        <taxon>Bacillati</taxon>
        <taxon>Bacillota</taxon>
        <taxon>Bacilli</taxon>
        <taxon>Bacillales</taxon>
        <taxon>Bacillaceae</taxon>
        <taxon>Lederbergia</taxon>
    </lineage>
</organism>
<dbReference type="Proteomes" id="UP001232343">
    <property type="component" value="Unassembled WGS sequence"/>
</dbReference>
<keyword evidence="3" id="KW-1185">Reference proteome</keyword>
<dbReference type="InterPro" id="IPR024984">
    <property type="entry name" value="DUF3888"/>
</dbReference>
<dbReference type="EMBL" id="JAUSUO010000002">
    <property type="protein sequence ID" value="MDQ0342792.1"/>
    <property type="molecule type" value="Genomic_DNA"/>
</dbReference>
<dbReference type="Pfam" id="PF13027">
    <property type="entry name" value="DUF3888"/>
    <property type="match status" value="1"/>
</dbReference>
<reference evidence="2 3" key="1">
    <citation type="submission" date="2023-07" db="EMBL/GenBank/DDBJ databases">
        <title>Genomic Encyclopedia of Type Strains, Phase IV (KMG-IV): sequencing the most valuable type-strain genomes for metagenomic binning, comparative biology and taxonomic classification.</title>
        <authorList>
            <person name="Goeker M."/>
        </authorList>
    </citation>
    <scope>NUCLEOTIDE SEQUENCE [LARGE SCALE GENOMIC DNA]</scope>
    <source>
        <strain evidence="2 3">DSM 27848</strain>
    </source>
</reference>
<feature type="chain" id="PRO_5046784695" description="DUF3888 domain-containing protein" evidence="1">
    <location>
        <begin position="23"/>
        <end position="137"/>
    </location>
</feature>
<proteinExistence type="predicted"/>
<evidence type="ECO:0000313" key="3">
    <source>
        <dbReference type="Proteomes" id="UP001232343"/>
    </source>
</evidence>
<evidence type="ECO:0000313" key="2">
    <source>
        <dbReference type="EMBL" id="MDQ0342792.1"/>
    </source>
</evidence>
<comment type="caution">
    <text evidence="2">The sequence shown here is derived from an EMBL/GenBank/DDBJ whole genome shotgun (WGS) entry which is preliminary data.</text>
</comment>